<evidence type="ECO:0000259" key="4">
    <source>
        <dbReference type="Pfam" id="PF08545"/>
    </source>
</evidence>
<dbReference type="GO" id="GO:0033818">
    <property type="term" value="F:beta-ketoacyl-acyl-carrier-protein synthase III activity"/>
    <property type="evidence" value="ECO:0007669"/>
    <property type="project" value="UniProtKB-EC"/>
</dbReference>
<reference evidence="5 6" key="1">
    <citation type="submission" date="2020-07" db="EMBL/GenBank/DDBJ databases">
        <title>Sequencing the genomes of 1000 actinobacteria strains.</title>
        <authorList>
            <person name="Klenk H.-P."/>
        </authorList>
    </citation>
    <scope>NUCLEOTIDE SEQUENCE [LARGE SCALE GENOMIC DNA]</scope>
    <source>
        <strain evidence="5 6">DSM 45927</strain>
    </source>
</reference>
<dbReference type="EC" id="2.3.1.180" evidence="5"/>
<keyword evidence="6" id="KW-1185">Reference proteome</keyword>
<evidence type="ECO:0000259" key="3">
    <source>
        <dbReference type="Pfam" id="PF08541"/>
    </source>
</evidence>
<dbReference type="CDD" id="cd00830">
    <property type="entry name" value="KAS_III"/>
    <property type="match status" value="1"/>
</dbReference>
<comment type="caution">
    <text evidence="5">The sequence shown here is derived from an EMBL/GenBank/DDBJ whole genome shotgun (WGS) entry which is preliminary data.</text>
</comment>
<evidence type="ECO:0000256" key="2">
    <source>
        <dbReference type="ARBA" id="ARBA00023315"/>
    </source>
</evidence>
<dbReference type="InterPro" id="IPR016039">
    <property type="entry name" value="Thiolase-like"/>
</dbReference>
<dbReference type="InterPro" id="IPR013747">
    <property type="entry name" value="ACP_syn_III_C"/>
</dbReference>
<dbReference type="Pfam" id="PF08541">
    <property type="entry name" value="ACP_syn_III_C"/>
    <property type="match status" value="1"/>
</dbReference>
<proteinExistence type="predicted"/>
<protein>
    <submittedName>
        <fullName evidence="5">3-oxoacyl-[acyl-carrier-protein] synthase-3</fullName>
        <ecNumber evidence="5">2.3.1.180</ecNumber>
    </submittedName>
</protein>
<dbReference type="GO" id="GO:0004315">
    <property type="term" value="F:3-oxoacyl-[acyl-carrier-protein] synthase activity"/>
    <property type="evidence" value="ECO:0007669"/>
    <property type="project" value="InterPro"/>
</dbReference>
<dbReference type="NCBIfam" id="NF006829">
    <property type="entry name" value="PRK09352.1"/>
    <property type="match status" value="1"/>
</dbReference>
<keyword evidence="2 5" id="KW-0012">Acyltransferase</keyword>
<evidence type="ECO:0000313" key="5">
    <source>
        <dbReference type="EMBL" id="NYI94740.1"/>
    </source>
</evidence>
<evidence type="ECO:0000256" key="1">
    <source>
        <dbReference type="ARBA" id="ARBA00022679"/>
    </source>
</evidence>
<name>A0A853BI94_9ACTN</name>
<dbReference type="PANTHER" id="PTHR34069">
    <property type="entry name" value="3-OXOACYL-[ACYL-CARRIER-PROTEIN] SYNTHASE 3"/>
    <property type="match status" value="1"/>
</dbReference>
<dbReference type="Proteomes" id="UP000575985">
    <property type="component" value="Unassembled WGS sequence"/>
</dbReference>
<dbReference type="SUPFAM" id="SSF53901">
    <property type="entry name" value="Thiolase-like"/>
    <property type="match status" value="1"/>
</dbReference>
<dbReference type="InterPro" id="IPR013751">
    <property type="entry name" value="ACP_syn_III_N"/>
</dbReference>
<dbReference type="RefSeq" id="WP_179766386.1">
    <property type="nucleotide sequence ID" value="NZ_JACCFO010000001.1"/>
</dbReference>
<sequence>MPTFTPAPPPPRGARISGLGVYRPSRVVPNAEIAERLGVFERQLARRSGIRHRRFAEPHETLTAMAAATALKRAGVDAADLGCAVVATTTHLSQMPSAATAVLRELGGNGVAGFDILAACAGFPYAVGLARDMVAAGSAEHVLVVGAERISDILDHDDPATAFLFGDGAGAVVVSAADRAAIGPVVWGSDVDRPDAVGMTGRWVPELRADPALPWPRLGMVGWKVYRWATTELAPAARLAVARAGLTLDDIDAFIPHQANMLVTDALVRQLGLGAHVAVARDIAESGNTSSASIPLAMEALSASGAVRPGQRALCIGFGSGLVYAAQVVDIP</sequence>
<feature type="domain" description="Beta-ketoacyl-[acyl-carrier-protein] synthase III N-terminal" evidence="4">
    <location>
        <begin position="114"/>
        <end position="190"/>
    </location>
</feature>
<dbReference type="PANTHER" id="PTHR34069:SF2">
    <property type="entry name" value="BETA-KETOACYL-[ACYL-CARRIER-PROTEIN] SYNTHASE III"/>
    <property type="match status" value="1"/>
</dbReference>
<evidence type="ECO:0000313" key="6">
    <source>
        <dbReference type="Proteomes" id="UP000575985"/>
    </source>
</evidence>
<organism evidence="5 6">
    <name type="scientific">Streptomonospora nanhaiensis</name>
    <dbReference type="NCBI Taxonomy" id="1323731"/>
    <lineage>
        <taxon>Bacteria</taxon>
        <taxon>Bacillati</taxon>
        <taxon>Actinomycetota</taxon>
        <taxon>Actinomycetes</taxon>
        <taxon>Streptosporangiales</taxon>
        <taxon>Nocardiopsidaceae</taxon>
        <taxon>Streptomonospora</taxon>
    </lineage>
</organism>
<dbReference type="Pfam" id="PF08545">
    <property type="entry name" value="ACP_syn_III"/>
    <property type="match status" value="1"/>
</dbReference>
<dbReference type="Gene3D" id="3.40.47.10">
    <property type="match status" value="2"/>
</dbReference>
<keyword evidence="1 5" id="KW-0808">Transferase</keyword>
<dbReference type="GO" id="GO:0006633">
    <property type="term" value="P:fatty acid biosynthetic process"/>
    <property type="evidence" value="ECO:0007669"/>
    <property type="project" value="InterPro"/>
</dbReference>
<dbReference type="EMBL" id="JACCFO010000001">
    <property type="protein sequence ID" value="NYI94740.1"/>
    <property type="molecule type" value="Genomic_DNA"/>
</dbReference>
<accession>A0A853BI94</accession>
<dbReference type="GO" id="GO:0044550">
    <property type="term" value="P:secondary metabolite biosynthetic process"/>
    <property type="evidence" value="ECO:0007669"/>
    <property type="project" value="TreeGrafter"/>
</dbReference>
<feature type="domain" description="Beta-ketoacyl-[acyl-carrier-protein] synthase III C-terminal" evidence="3">
    <location>
        <begin position="242"/>
        <end position="330"/>
    </location>
</feature>
<dbReference type="AlphaFoldDB" id="A0A853BI94"/>
<gene>
    <name evidence="5" type="ORF">HNR12_001017</name>
</gene>